<proteinExistence type="inferred from homology"/>
<dbReference type="PANTHER" id="PTHR11157">
    <property type="entry name" value="FATTY ACID ACYL TRANSFERASE-RELATED"/>
    <property type="match status" value="1"/>
</dbReference>
<reference evidence="11" key="1">
    <citation type="submission" date="2022-04" db="EMBL/GenBank/DDBJ databases">
        <authorList>
            <person name="Xu L."/>
            <person name="Lv Z."/>
        </authorList>
    </citation>
    <scope>NUCLEOTIDE SEQUENCE</scope>
    <source>
        <strain evidence="11">LV_2022a</strain>
    </source>
</reference>
<feature type="transmembrane region" description="Helical" evidence="10">
    <location>
        <begin position="186"/>
        <end position="208"/>
    </location>
</feature>
<evidence type="ECO:0000256" key="8">
    <source>
        <dbReference type="ARBA" id="ARBA00023136"/>
    </source>
</evidence>
<comment type="similarity">
    <text evidence="10">Belongs to the ELO family.</text>
</comment>
<evidence type="ECO:0000256" key="1">
    <source>
        <dbReference type="ARBA" id="ARBA00004141"/>
    </source>
</evidence>
<gene>
    <name evidence="11" type="ORF">MN116_008486</name>
</gene>
<evidence type="ECO:0000256" key="10">
    <source>
        <dbReference type="RuleBase" id="RU361115"/>
    </source>
</evidence>
<dbReference type="Proteomes" id="UP001292079">
    <property type="component" value="Unassembled WGS sequence"/>
</dbReference>
<evidence type="ECO:0000256" key="6">
    <source>
        <dbReference type="ARBA" id="ARBA00022989"/>
    </source>
</evidence>
<comment type="caution">
    <text evidence="11">The sequence shown here is derived from an EMBL/GenBank/DDBJ whole genome shotgun (WGS) entry which is preliminary data.</text>
</comment>
<comment type="subcellular location">
    <subcellularLocation>
        <location evidence="1">Membrane</location>
        <topology evidence="1">Multi-pass membrane protein</topology>
    </subcellularLocation>
</comment>
<keyword evidence="8 10" id="KW-0472">Membrane</keyword>
<keyword evidence="4 10" id="KW-0812">Transmembrane</keyword>
<feature type="transmembrane region" description="Helical" evidence="10">
    <location>
        <begin position="28"/>
        <end position="48"/>
    </location>
</feature>
<organism evidence="11 12">
    <name type="scientific">Schistosoma mekongi</name>
    <name type="common">Parasitic worm</name>
    <dbReference type="NCBI Taxonomy" id="38744"/>
    <lineage>
        <taxon>Eukaryota</taxon>
        <taxon>Metazoa</taxon>
        <taxon>Spiralia</taxon>
        <taxon>Lophotrochozoa</taxon>
        <taxon>Platyhelminthes</taxon>
        <taxon>Trematoda</taxon>
        <taxon>Digenea</taxon>
        <taxon>Strigeidida</taxon>
        <taxon>Schistosomatoidea</taxon>
        <taxon>Schistosomatidae</taxon>
        <taxon>Schistosoma</taxon>
    </lineage>
</organism>
<dbReference type="InterPro" id="IPR002076">
    <property type="entry name" value="ELO_fam"/>
</dbReference>
<dbReference type="GO" id="GO:0034626">
    <property type="term" value="P:fatty acid elongation, polyunsaturated fatty acid"/>
    <property type="evidence" value="ECO:0007669"/>
    <property type="project" value="TreeGrafter"/>
</dbReference>
<feature type="transmembrane region" description="Helical" evidence="10">
    <location>
        <begin position="131"/>
        <end position="154"/>
    </location>
</feature>
<dbReference type="InterPro" id="IPR030457">
    <property type="entry name" value="ELO_CS"/>
</dbReference>
<dbReference type="GO" id="GO:0042761">
    <property type="term" value="P:very long-chain fatty acid biosynthetic process"/>
    <property type="evidence" value="ECO:0007669"/>
    <property type="project" value="TreeGrafter"/>
</dbReference>
<evidence type="ECO:0000256" key="3">
    <source>
        <dbReference type="ARBA" id="ARBA00022679"/>
    </source>
</evidence>
<reference evidence="11" key="2">
    <citation type="journal article" date="2023" name="Infect Dis Poverty">
        <title>Chromosome-scale genome of the human blood fluke Schistosoma mekongi and its implications for public health.</title>
        <authorList>
            <person name="Zhou M."/>
            <person name="Xu L."/>
            <person name="Xu D."/>
            <person name="Chen W."/>
            <person name="Khan J."/>
            <person name="Hu Y."/>
            <person name="Huang H."/>
            <person name="Wei H."/>
            <person name="Zhang Y."/>
            <person name="Chusongsang P."/>
            <person name="Tanasarnprasert K."/>
            <person name="Hu X."/>
            <person name="Limpanont Y."/>
            <person name="Lv Z."/>
        </authorList>
    </citation>
    <scope>NUCLEOTIDE SEQUENCE</scope>
    <source>
        <strain evidence="11">LV_2022a</strain>
    </source>
</reference>
<dbReference type="GO" id="GO:0030148">
    <property type="term" value="P:sphingolipid biosynthetic process"/>
    <property type="evidence" value="ECO:0007669"/>
    <property type="project" value="TreeGrafter"/>
</dbReference>
<sequence length="284" mass="34414">MYKNLNDWLKEQFLPIEPYPQLKNYPLMSTWTPTALISLAYIIGVYIWRMKIIQQKNNQDKQSKQLSNKECNRRKIQNKSMVTYFMIFYNFSMVLFYIYLTISGFMLIRQLDYGLGCIELPNPNDKSTDKLIYYGYLYFISKFIEMIDTGLFLYRNKLNQVTFLHVFHHASMPPSVWWGLKYAPGGVLYMFPLVNSFIHIIMYTYYGLSILHNHHLIWWKNYVTLCQMFQFLWLFIHQGQFLISFKFLCNFPKIFSFIICIYSMIFFSLFLNFYIKAYWKKKNV</sequence>
<keyword evidence="12" id="KW-1185">Reference proteome</keyword>
<feature type="transmembrane region" description="Helical" evidence="10">
    <location>
        <begin position="161"/>
        <end position="180"/>
    </location>
</feature>
<keyword evidence="2 10" id="KW-0444">Lipid biosynthesis</keyword>
<keyword evidence="9 10" id="KW-0275">Fatty acid biosynthesis</keyword>
<protein>
    <recommendedName>
        <fullName evidence="10">Elongation of very long chain fatty acids protein</fullName>
        <ecNumber evidence="10">2.3.1.199</ecNumber>
    </recommendedName>
    <alternativeName>
        <fullName evidence="10">Very-long-chain 3-oxoacyl-CoA synthase</fullName>
    </alternativeName>
</protein>
<feature type="transmembrane region" description="Helical" evidence="10">
    <location>
        <begin position="82"/>
        <end position="102"/>
    </location>
</feature>
<comment type="catalytic activity">
    <reaction evidence="10">
        <text>a very-long-chain acyl-CoA + malonyl-CoA + H(+) = a very-long-chain 3-oxoacyl-CoA + CO2 + CoA</text>
        <dbReference type="Rhea" id="RHEA:32727"/>
        <dbReference type="ChEBI" id="CHEBI:15378"/>
        <dbReference type="ChEBI" id="CHEBI:16526"/>
        <dbReference type="ChEBI" id="CHEBI:57287"/>
        <dbReference type="ChEBI" id="CHEBI:57384"/>
        <dbReference type="ChEBI" id="CHEBI:90725"/>
        <dbReference type="ChEBI" id="CHEBI:90736"/>
        <dbReference type="EC" id="2.3.1.199"/>
    </reaction>
</comment>
<keyword evidence="5 10" id="KW-0276">Fatty acid metabolism</keyword>
<evidence type="ECO:0000313" key="12">
    <source>
        <dbReference type="Proteomes" id="UP001292079"/>
    </source>
</evidence>
<accession>A0AAE2D1L6</accession>
<dbReference type="AlphaFoldDB" id="A0AAE2D1L6"/>
<dbReference type="GO" id="GO:0009922">
    <property type="term" value="F:fatty acid elongase activity"/>
    <property type="evidence" value="ECO:0007669"/>
    <property type="project" value="UniProtKB-EC"/>
</dbReference>
<dbReference type="Pfam" id="PF01151">
    <property type="entry name" value="ELO"/>
    <property type="match status" value="1"/>
</dbReference>
<dbReference type="EMBL" id="JALJAT010000008">
    <property type="protein sequence ID" value="KAK4467801.1"/>
    <property type="molecule type" value="Genomic_DNA"/>
</dbReference>
<evidence type="ECO:0000313" key="11">
    <source>
        <dbReference type="EMBL" id="KAK4467801.1"/>
    </source>
</evidence>
<keyword evidence="3 10" id="KW-0808">Transferase</keyword>
<dbReference type="GO" id="GO:0019367">
    <property type="term" value="P:fatty acid elongation, saturated fatty acid"/>
    <property type="evidence" value="ECO:0007669"/>
    <property type="project" value="TreeGrafter"/>
</dbReference>
<feature type="transmembrane region" description="Helical" evidence="10">
    <location>
        <begin position="254"/>
        <end position="275"/>
    </location>
</feature>
<name>A0AAE2D1L6_SCHME</name>
<dbReference type="GO" id="GO:0034625">
    <property type="term" value="P:fatty acid elongation, monounsaturated fatty acid"/>
    <property type="evidence" value="ECO:0007669"/>
    <property type="project" value="TreeGrafter"/>
</dbReference>
<dbReference type="EC" id="2.3.1.199" evidence="10"/>
<evidence type="ECO:0000256" key="5">
    <source>
        <dbReference type="ARBA" id="ARBA00022832"/>
    </source>
</evidence>
<evidence type="ECO:0000256" key="2">
    <source>
        <dbReference type="ARBA" id="ARBA00022516"/>
    </source>
</evidence>
<evidence type="ECO:0000256" key="7">
    <source>
        <dbReference type="ARBA" id="ARBA00023098"/>
    </source>
</evidence>
<dbReference type="PROSITE" id="PS01188">
    <property type="entry name" value="ELO"/>
    <property type="match status" value="1"/>
</dbReference>
<evidence type="ECO:0000256" key="9">
    <source>
        <dbReference type="ARBA" id="ARBA00023160"/>
    </source>
</evidence>
<keyword evidence="7 10" id="KW-0443">Lipid metabolism</keyword>
<dbReference type="PANTHER" id="PTHR11157:SF69">
    <property type="entry name" value="ELONGATION OF VERY LONG CHAIN FATTY ACIDS PROTEIN 7"/>
    <property type="match status" value="1"/>
</dbReference>
<dbReference type="GO" id="GO:0005789">
    <property type="term" value="C:endoplasmic reticulum membrane"/>
    <property type="evidence" value="ECO:0007669"/>
    <property type="project" value="TreeGrafter"/>
</dbReference>
<keyword evidence="6 10" id="KW-1133">Transmembrane helix</keyword>
<evidence type="ECO:0000256" key="4">
    <source>
        <dbReference type="ARBA" id="ARBA00022692"/>
    </source>
</evidence>